<dbReference type="PANTHER" id="PTHR13563:SF13">
    <property type="entry name" value="TRNA METHYLTRANSFERASE 10 HOMOLOG A"/>
    <property type="match status" value="1"/>
</dbReference>
<evidence type="ECO:0000256" key="5">
    <source>
        <dbReference type="ARBA" id="ARBA00048434"/>
    </source>
</evidence>
<dbReference type="Gene3D" id="1.10.238.10">
    <property type="entry name" value="EF-hand"/>
    <property type="match status" value="1"/>
</dbReference>
<keyword evidence="3" id="KW-0808">Transferase</keyword>
<dbReference type="GO" id="GO:0002939">
    <property type="term" value="P:tRNA N1-guanine methylation"/>
    <property type="evidence" value="ECO:0007669"/>
    <property type="project" value="TreeGrafter"/>
</dbReference>
<dbReference type="EC" id="2.1.1.221" evidence="1"/>
<keyword evidence="9" id="KW-1185">Reference proteome</keyword>
<feature type="region of interest" description="Disordered" evidence="6">
    <location>
        <begin position="171"/>
        <end position="213"/>
    </location>
</feature>
<evidence type="ECO:0000256" key="4">
    <source>
        <dbReference type="ARBA" id="ARBA00022691"/>
    </source>
</evidence>
<dbReference type="AlphaFoldDB" id="A0AAD9PP85"/>
<dbReference type="GO" id="GO:0000049">
    <property type="term" value="F:tRNA binding"/>
    <property type="evidence" value="ECO:0007669"/>
    <property type="project" value="TreeGrafter"/>
</dbReference>
<keyword evidence="4" id="KW-0949">S-adenosyl-L-methionine</keyword>
<accession>A0AAD9PP85</accession>
<comment type="caution">
    <text evidence="8">The sequence shown here is derived from an EMBL/GenBank/DDBJ whole genome shotgun (WGS) entry which is preliminary data.</text>
</comment>
<feature type="compositionally biased region" description="Basic and acidic residues" evidence="6">
    <location>
        <begin position="171"/>
        <end position="181"/>
    </location>
</feature>
<dbReference type="InterPro" id="IPR011992">
    <property type="entry name" value="EF-hand-dom_pair"/>
</dbReference>
<dbReference type="RefSeq" id="XP_067805314.1">
    <property type="nucleotide sequence ID" value="XM_067946523.1"/>
</dbReference>
<sequence>MEVSNANLARSVKTLEPLTRHLLDDITSVFSLNCIKPWDDCDDVNKLGRIPTCDFVNAARQLGFVFTTSESRAIYRKLKDSNLDYINIDQFIQLLNNKVKLDNTINLDLGEFPDVNLFFRKELEKCYKFLDYQKAGKLPAADLKHMLSSLNNGELNTVGFQKLYKEAKMETASERERIPRSEKKRRKKALYREKRRLKRAERNRESRRNKQEMRSLMLSQMTSEERMDFLMKEKIKKQEKMLALENAYENGVGICINCCFHNTMNEKESKSLAKQISVTYNMIKKRSAHIKLILSGLQTTSILYEHCMLFGIQNWKVHRHDENYWEFLDQSKIIVLSPDAPEVLETVDPDNIYVIGGLVDVHVKKVWNLYKYKKCRTRHMPKPKNTICAQESSL</sequence>
<dbReference type="SUPFAM" id="SSF47473">
    <property type="entry name" value="EF-hand"/>
    <property type="match status" value="1"/>
</dbReference>
<dbReference type="GeneID" id="94335785"/>
<keyword evidence="2" id="KW-0489">Methyltransferase</keyword>
<evidence type="ECO:0000313" key="9">
    <source>
        <dbReference type="Proteomes" id="UP001214638"/>
    </source>
</evidence>
<dbReference type="EMBL" id="JALLKP010000001">
    <property type="protein sequence ID" value="KAK2198472.1"/>
    <property type="molecule type" value="Genomic_DNA"/>
</dbReference>
<organism evidence="8 9">
    <name type="scientific">Babesia duncani</name>
    <dbReference type="NCBI Taxonomy" id="323732"/>
    <lineage>
        <taxon>Eukaryota</taxon>
        <taxon>Sar</taxon>
        <taxon>Alveolata</taxon>
        <taxon>Apicomplexa</taxon>
        <taxon>Aconoidasida</taxon>
        <taxon>Piroplasmida</taxon>
        <taxon>Babesiidae</taxon>
        <taxon>Babesia</taxon>
    </lineage>
</organism>
<dbReference type="PANTHER" id="PTHR13563">
    <property type="entry name" value="TRNA (GUANINE-9-) METHYLTRANSFERASE"/>
    <property type="match status" value="1"/>
</dbReference>
<evidence type="ECO:0000259" key="7">
    <source>
        <dbReference type="PROSITE" id="PS51675"/>
    </source>
</evidence>
<evidence type="ECO:0000256" key="6">
    <source>
        <dbReference type="SAM" id="MobiDB-lite"/>
    </source>
</evidence>
<reference evidence="8" key="1">
    <citation type="journal article" date="2023" name="Nat. Microbiol.">
        <title>Babesia duncani multi-omics identifies virulence factors and drug targets.</title>
        <authorList>
            <person name="Singh P."/>
            <person name="Lonardi S."/>
            <person name="Liang Q."/>
            <person name="Vydyam P."/>
            <person name="Khabirova E."/>
            <person name="Fang T."/>
            <person name="Gihaz S."/>
            <person name="Thekkiniath J."/>
            <person name="Munshi M."/>
            <person name="Abel S."/>
            <person name="Ciampossin L."/>
            <person name="Batugedara G."/>
            <person name="Gupta M."/>
            <person name="Lu X.M."/>
            <person name="Lenz T."/>
            <person name="Chakravarty S."/>
            <person name="Cornillot E."/>
            <person name="Hu Y."/>
            <person name="Ma W."/>
            <person name="Gonzalez L.M."/>
            <person name="Sanchez S."/>
            <person name="Estrada K."/>
            <person name="Sanchez-Flores A."/>
            <person name="Montero E."/>
            <person name="Harb O.S."/>
            <person name="Le Roch K.G."/>
            <person name="Mamoun C.B."/>
        </authorList>
    </citation>
    <scope>NUCLEOTIDE SEQUENCE</scope>
    <source>
        <strain evidence="8">WA1</strain>
    </source>
</reference>
<comment type="catalytic activity">
    <reaction evidence="5">
        <text>guanosine(9) in tRNA + S-adenosyl-L-methionine = N(1)-methylguanosine(9) in tRNA + S-adenosyl-L-homocysteine + H(+)</text>
        <dbReference type="Rhea" id="RHEA:43156"/>
        <dbReference type="Rhea" id="RHEA-COMP:10367"/>
        <dbReference type="Rhea" id="RHEA-COMP:10368"/>
        <dbReference type="ChEBI" id="CHEBI:15378"/>
        <dbReference type="ChEBI" id="CHEBI:57856"/>
        <dbReference type="ChEBI" id="CHEBI:59789"/>
        <dbReference type="ChEBI" id="CHEBI:73542"/>
        <dbReference type="ChEBI" id="CHEBI:74269"/>
        <dbReference type="EC" id="2.1.1.221"/>
    </reaction>
</comment>
<dbReference type="PROSITE" id="PS51675">
    <property type="entry name" value="SAM_MT_TRM10"/>
    <property type="match status" value="1"/>
</dbReference>
<dbReference type="GO" id="GO:0005634">
    <property type="term" value="C:nucleus"/>
    <property type="evidence" value="ECO:0007669"/>
    <property type="project" value="TreeGrafter"/>
</dbReference>
<dbReference type="KEGG" id="bdw:94335785"/>
<gene>
    <name evidence="8" type="ORF">BdWA1_001487</name>
</gene>
<dbReference type="GO" id="GO:0052905">
    <property type="term" value="F:tRNA (guanosine(9)-N1)-methyltransferase activity"/>
    <property type="evidence" value="ECO:0007669"/>
    <property type="project" value="UniProtKB-EC"/>
</dbReference>
<dbReference type="CDD" id="cd18089">
    <property type="entry name" value="SPOUT_Trm10-like"/>
    <property type="match status" value="1"/>
</dbReference>
<protein>
    <recommendedName>
        <fullName evidence="1">tRNA (guanine(9)-N(1))-methyltransferase</fullName>
        <ecNumber evidence="1">2.1.1.221</ecNumber>
    </recommendedName>
</protein>
<proteinExistence type="predicted"/>
<evidence type="ECO:0000313" key="8">
    <source>
        <dbReference type="EMBL" id="KAK2198472.1"/>
    </source>
</evidence>
<evidence type="ECO:0000256" key="1">
    <source>
        <dbReference type="ARBA" id="ARBA00012797"/>
    </source>
</evidence>
<dbReference type="Proteomes" id="UP001214638">
    <property type="component" value="Unassembled WGS sequence"/>
</dbReference>
<evidence type="ECO:0000256" key="3">
    <source>
        <dbReference type="ARBA" id="ARBA00022679"/>
    </source>
</evidence>
<dbReference type="InterPro" id="IPR028564">
    <property type="entry name" value="MT_TRM10-typ"/>
</dbReference>
<dbReference type="Gene3D" id="3.40.1280.30">
    <property type="match status" value="1"/>
</dbReference>
<dbReference type="InterPro" id="IPR007356">
    <property type="entry name" value="tRNA_m1G_MeTrfase_euk"/>
</dbReference>
<name>A0AAD9PP85_9APIC</name>
<feature type="compositionally biased region" description="Basic residues" evidence="6">
    <location>
        <begin position="182"/>
        <end position="199"/>
    </location>
</feature>
<feature type="domain" description="SAM-dependent MTase TRM10-type" evidence="7">
    <location>
        <begin position="238"/>
        <end position="394"/>
    </location>
</feature>
<evidence type="ECO:0000256" key="2">
    <source>
        <dbReference type="ARBA" id="ARBA00022603"/>
    </source>
</evidence>
<feature type="compositionally biased region" description="Basic and acidic residues" evidence="6">
    <location>
        <begin position="200"/>
        <end position="213"/>
    </location>
</feature>
<dbReference type="InterPro" id="IPR038459">
    <property type="entry name" value="MT_TRM10-typ_sf"/>
</dbReference>